<gene>
    <name evidence="2" type="ORF">FAP39_12440</name>
</gene>
<organism evidence="2 3">
    <name type="scientific">Shimia litoralis</name>
    <dbReference type="NCBI Taxonomy" id="420403"/>
    <lineage>
        <taxon>Bacteria</taxon>
        <taxon>Pseudomonadati</taxon>
        <taxon>Pseudomonadota</taxon>
        <taxon>Alphaproteobacteria</taxon>
        <taxon>Rhodobacterales</taxon>
        <taxon>Roseobacteraceae</taxon>
    </lineage>
</organism>
<keyword evidence="3" id="KW-1185">Reference proteome</keyword>
<reference evidence="2 3" key="1">
    <citation type="submission" date="2019-04" db="EMBL/GenBank/DDBJ databases">
        <title>Genome sequence of Pelagicola litoralis CL-ES2.</title>
        <authorList>
            <person name="Cao J."/>
        </authorList>
    </citation>
    <scope>NUCLEOTIDE SEQUENCE [LARGE SCALE GENOMIC DNA]</scope>
    <source>
        <strain evidence="2 3">CL-ES2</strain>
    </source>
</reference>
<dbReference type="OrthoDB" id="558011at2"/>
<name>A0A4U7N1J7_9RHOB</name>
<feature type="transmembrane region" description="Helical" evidence="1">
    <location>
        <begin position="45"/>
        <end position="77"/>
    </location>
</feature>
<dbReference type="RefSeq" id="WP_138016725.1">
    <property type="nucleotide sequence ID" value="NZ_SULI01000015.1"/>
</dbReference>
<comment type="caution">
    <text evidence="2">The sequence shown here is derived from an EMBL/GenBank/DDBJ whole genome shotgun (WGS) entry which is preliminary data.</text>
</comment>
<evidence type="ECO:0000313" key="2">
    <source>
        <dbReference type="EMBL" id="TKZ19237.1"/>
    </source>
</evidence>
<keyword evidence="1" id="KW-0472">Membrane</keyword>
<sequence>METSIAILVFFALLQVKHLFADFYFQTATMLEGRENYFHKGRCIHATIHILCTIPVLLLMGTTASGIILLCVLEWIIHFHIDWAKARYTLDRQLTPQDAGFWHAMGADQALHHFTYIGMVWLWLNL</sequence>
<proteinExistence type="predicted"/>
<keyword evidence="1" id="KW-1133">Transmembrane helix</keyword>
<dbReference type="Pfam" id="PF11750">
    <property type="entry name" value="DUF3307"/>
    <property type="match status" value="1"/>
</dbReference>
<dbReference type="EMBL" id="SULI01000015">
    <property type="protein sequence ID" value="TKZ19237.1"/>
    <property type="molecule type" value="Genomic_DNA"/>
</dbReference>
<evidence type="ECO:0000256" key="1">
    <source>
        <dbReference type="SAM" id="Phobius"/>
    </source>
</evidence>
<dbReference type="AlphaFoldDB" id="A0A4U7N1J7"/>
<protein>
    <submittedName>
        <fullName evidence="2">DUF3307 domain-containing protein</fullName>
    </submittedName>
</protein>
<keyword evidence="1" id="KW-0812">Transmembrane</keyword>
<evidence type="ECO:0000313" key="3">
    <source>
        <dbReference type="Proteomes" id="UP000306575"/>
    </source>
</evidence>
<dbReference type="Proteomes" id="UP000306575">
    <property type="component" value="Unassembled WGS sequence"/>
</dbReference>
<accession>A0A4U7N1J7</accession>
<dbReference type="InterPro" id="IPR021737">
    <property type="entry name" value="Phage_phiKZ_Orf197"/>
</dbReference>